<dbReference type="PANTHER" id="PTHR30385">
    <property type="entry name" value="SIGMA FACTOR F FLAGELLAR"/>
    <property type="match status" value="1"/>
</dbReference>
<dbReference type="GO" id="GO:0016987">
    <property type="term" value="F:sigma factor activity"/>
    <property type="evidence" value="ECO:0007669"/>
    <property type="project" value="UniProtKB-KW"/>
</dbReference>
<evidence type="ECO:0000256" key="2">
    <source>
        <dbReference type="ARBA" id="ARBA00023082"/>
    </source>
</evidence>
<dbReference type="InterPro" id="IPR014284">
    <property type="entry name" value="RNA_pol_sigma-70_dom"/>
</dbReference>
<reference evidence="6 7" key="1">
    <citation type="submission" date="2017-06" db="EMBL/GenBank/DDBJ databases">
        <authorList>
            <consortium name="Pathogen Informatics"/>
        </authorList>
    </citation>
    <scope>NUCLEOTIDE SEQUENCE [LARGE SCALE GENOMIC DNA]</scope>
    <source>
        <strain evidence="6 7">NCTC11291</strain>
    </source>
</reference>
<keyword evidence="3" id="KW-0238">DNA-binding</keyword>
<evidence type="ECO:0000256" key="1">
    <source>
        <dbReference type="ARBA" id="ARBA00023015"/>
    </source>
</evidence>
<dbReference type="AlphaFoldDB" id="A0A239X6E5"/>
<name>A0A239X6E5_STRAI</name>
<dbReference type="GO" id="GO:0006352">
    <property type="term" value="P:DNA-templated transcription initiation"/>
    <property type="evidence" value="ECO:0007669"/>
    <property type="project" value="InterPro"/>
</dbReference>
<sequence length="170" mass="19844">MVKYAPRKVFIKESGRYVELSYMDFCRRRESDQTYMDKLFIPVQGCLLEVVREQYTDFYRDKERWRYLKKLDTKNSLLSLDGFTDSEGKPLDFIADEAADIAETVVNAVMVDRLKAALPLLSDSEQELIQAIFFDGLSEREVGARFGITQSVVNKRKARILRKLRKIIEN</sequence>
<evidence type="ECO:0000313" key="6">
    <source>
        <dbReference type="EMBL" id="SNV41990.1"/>
    </source>
</evidence>
<protein>
    <submittedName>
        <fullName evidence="6">RNA polymerase sigma-B factor</fullName>
    </submittedName>
</protein>
<dbReference type="SUPFAM" id="SSF88659">
    <property type="entry name" value="Sigma3 and sigma4 domains of RNA polymerase sigma factors"/>
    <property type="match status" value="1"/>
</dbReference>
<dbReference type="OrthoDB" id="9797333at2"/>
<dbReference type="KEGG" id="saco:SAME_01442"/>
<evidence type="ECO:0000259" key="5">
    <source>
        <dbReference type="Pfam" id="PF04545"/>
    </source>
</evidence>
<evidence type="ECO:0000313" key="7">
    <source>
        <dbReference type="Proteomes" id="UP000215144"/>
    </source>
</evidence>
<dbReference type="GO" id="GO:0003677">
    <property type="term" value="F:DNA binding"/>
    <property type="evidence" value="ECO:0007669"/>
    <property type="project" value="UniProtKB-KW"/>
</dbReference>
<dbReference type="Gene3D" id="1.20.140.160">
    <property type="match status" value="1"/>
</dbReference>
<dbReference type="InterPro" id="IPR013324">
    <property type="entry name" value="RNA_pol_sigma_r3/r4-like"/>
</dbReference>
<gene>
    <name evidence="6" type="ORF">SAMEA4504048_01442</name>
</gene>
<dbReference type="CDD" id="cd06171">
    <property type="entry name" value="Sigma70_r4"/>
    <property type="match status" value="1"/>
</dbReference>
<keyword evidence="2" id="KW-0731">Sigma factor</keyword>
<keyword evidence="4" id="KW-0804">Transcription</keyword>
<feature type="domain" description="RNA polymerase sigma-70 region 4" evidence="5">
    <location>
        <begin position="117"/>
        <end position="166"/>
    </location>
</feature>
<organism evidence="6 7">
    <name type="scientific">Streptococcus acidominimus</name>
    <dbReference type="NCBI Taxonomy" id="1326"/>
    <lineage>
        <taxon>Bacteria</taxon>
        <taxon>Bacillati</taxon>
        <taxon>Bacillota</taxon>
        <taxon>Bacilli</taxon>
        <taxon>Lactobacillales</taxon>
        <taxon>Streptococcaceae</taxon>
        <taxon>Streptococcus</taxon>
    </lineage>
</organism>
<dbReference type="NCBIfam" id="TIGR02937">
    <property type="entry name" value="sigma70-ECF"/>
    <property type="match status" value="1"/>
</dbReference>
<evidence type="ECO:0000256" key="4">
    <source>
        <dbReference type="ARBA" id="ARBA00023163"/>
    </source>
</evidence>
<accession>A0A239X6E5</accession>
<evidence type="ECO:0000256" key="3">
    <source>
        <dbReference type="ARBA" id="ARBA00023125"/>
    </source>
</evidence>
<dbReference type="RefSeq" id="WP_007392094.1">
    <property type="nucleotide sequence ID" value="NZ_LT906454.1"/>
</dbReference>
<dbReference type="Pfam" id="PF04545">
    <property type="entry name" value="Sigma70_r4"/>
    <property type="match status" value="1"/>
</dbReference>
<dbReference type="EMBL" id="LT906454">
    <property type="protein sequence ID" value="SNV41990.1"/>
    <property type="molecule type" value="Genomic_DNA"/>
</dbReference>
<dbReference type="Proteomes" id="UP000215144">
    <property type="component" value="Chromosome 1"/>
</dbReference>
<dbReference type="InterPro" id="IPR007630">
    <property type="entry name" value="RNA_pol_sigma70_r4"/>
</dbReference>
<proteinExistence type="predicted"/>
<keyword evidence="1" id="KW-0805">Transcription regulation</keyword>